<feature type="compositionally biased region" description="Low complexity" evidence="3">
    <location>
        <begin position="111"/>
        <end position="135"/>
    </location>
</feature>
<dbReference type="GeneID" id="25301945"/>
<feature type="domain" description="NmrA-like" evidence="4">
    <location>
        <begin position="140"/>
        <end position="301"/>
    </location>
</feature>
<dbReference type="Pfam" id="PF05368">
    <property type="entry name" value="NmrA"/>
    <property type="match status" value="1"/>
</dbReference>
<dbReference type="PANTHER" id="PTHR42748">
    <property type="entry name" value="NITROGEN METABOLITE REPRESSION PROTEIN NMRA FAMILY MEMBER"/>
    <property type="match status" value="1"/>
</dbReference>
<dbReference type="InterPro" id="IPR051164">
    <property type="entry name" value="NmrA-like_oxidored"/>
</dbReference>
<evidence type="ECO:0000313" key="6">
    <source>
        <dbReference type="Proteomes" id="UP000053029"/>
    </source>
</evidence>
<keyword evidence="6" id="KW-1185">Reference proteome</keyword>
<dbReference type="AlphaFoldDB" id="A0A0D2GX44"/>
<dbReference type="SUPFAM" id="SSF51735">
    <property type="entry name" value="NAD(P)-binding Rossmann-fold domains"/>
    <property type="match status" value="2"/>
</dbReference>
<sequence>MAGSDLIVLTCASGRQCSQIIPLLHKEPSSESPRPALRLVVNSDKSRARLSEQYPDAEVVRANLQVPQECAAVVDGATTVFYVGPPFHPYEVTLGMNMIDAAVAESHRQEQQQQQQQQQQEKSDNVTSDSSSPSMPRSLHFVFSSALHPEASKLLHHDQKRQIEEYLTESGLSYTILQPSTFMDNFIGQLLSQKDPSSQGSDGARGTFMAPFNPAVRMSFSAVRDHAEVAVKVIRERERHFFATYQLVSNLPITTAEYVQAIGDVLGMRFDIKRIPLEQAAEMFVKMTYGVDHAGEMNQTFKDAPERMLLYYNSRGLLGNPGVLEWLLGRKPTTPAELARMKLKGEA</sequence>
<dbReference type="GO" id="GO:0005634">
    <property type="term" value="C:nucleus"/>
    <property type="evidence" value="ECO:0007669"/>
    <property type="project" value="TreeGrafter"/>
</dbReference>
<dbReference type="STRING" id="1442368.A0A0D2GX44"/>
<dbReference type="OrthoDB" id="419598at2759"/>
<proteinExistence type="inferred from homology"/>
<evidence type="ECO:0000259" key="4">
    <source>
        <dbReference type="Pfam" id="PF05368"/>
    </source>
</evidence>
<reference evidence="5 6" key="1">
    <citation type="submission" date="2015-01" db="EMBL/GenBank/DDBJ databases">
        <title>The Genome Sequence of Fonsecaea pedrosoi CBS 271.37.</title>
        <authorList>
            <consortium name="The Broad Institute Genomics Platform"/>
            <person name="Cuomo C."/>
            <person name="de Hoog S."/>
            <person name="Gorbushina A."/>
            <person name="Stielow B."/>
            <person name="Teixiera M."/>
            <person name="Abouelleil A."/>
            <person name="Chapman S.B."/>
            <person name="Priest M."/>
            <person name="Young S.K."/>
            <person name="Wortman J."/>
            <person name="Nusbaum C."/>
            <person name="Birren B."/>
        </authorList>
    </citation>
    <scope>NUCLEOTIDE SEQUENCE [LARGE SCALE GENOMIC DNA]</scope>
    <source>
        <strain evidence="5 6">CBS 271.37</strain>
    </source>
</reference>
<dbReference type="VEuPathDB" id="FungiDB:Z517_02455"/>
<dbReference type="EMBL" id="KN846970">
    <property type="protein sequence ID" value="KIW83210.1"/>
    <property type="molecule type" value="Genomic_DNA"/>
</dbReference>
<gene>
    <name evidence="5" type="ORF">Z517_02455</name>
</gene>
<comment type="similarity">
    <text evidence="1">Belongs to the NmrA-type oxidoreductase family.</text>
</comment>
<accession>A0A0D2GX44</accession>
<dbReference type="RefSeq" id="XP_013287018.1">
    <property type="nucleotide sequence ID" value="XM_013431564.1"/>
</dbReference>
<dbReference type="HOGENOM" id="CLU_007383_10_2_1"/>
<dbReference type="Gene3D" id="3.40.50.720">
    <property type="entry name" value="NAD(P)-binding Rossmann-like Domain"/>
    <property type="match status" value="1"/>
</dbReference>
<dbReference type="Proteomes" id="UP000053029">
    <property type="component" value="Unassembled WGS sequence"/>
</dbReference>
<dbReference type="InterPro" id="IPR008030">
    <property type="entry name" value="NmrA-like"/>
</dbReference>
<organism evidence="5 6">
    <name type="scientific">Fonsecaea pedrosoi CBS 271.37</name>
    <dbReference type="NCBI Taxonomy" id="1442368"/>
    <lineage>
        <taxon>Eukaryota</taxon>
        <taxon>Fungi</taxon>
        <taxon>Dikarya</taxon>
        <taxon>Ascomycota</taxon>
        <taxon>Pezizomycotina</taxon>
        <taxon>Eurotiomycetes</taxon>
        <taxon>Chaetothyriomycetidae</taxon>
        <taxon>Chaetothyriales</taxon>
        <taxon>Herpotrichiellaceae</taxon>
        <taxon>Fonsecaea</taxon>
    </lineage>
</organism>
<dbReference type="PANTHER" id="PTHR42748:SF31">
    <property type="entry name" value="NMRA-LIKE DOMAIN-CONTAINING PROTEIN-RELATED"/>
    <property type="match status" value="1"/>
</dbReference>
<evidence type="ECO:0000256" key="3">
    <source>
        <dbReference type="SAM" id="MobiDB-lite"/>
    </source>
</evidence>
<protein>
    <recommendedName>
        <fullName evidence="4">NmrA-like domain-containing protein</fullName>
    </recommendedName>
</protein>
<evidence type="ECO:0000313" key="5">
    <source>
        <dbReference type="EMBL" id="KIW83210.1"/>
    </source>
</evidence>
<evidence type="ECO:0000256" key="1">
    <source>
        <dbReference type="ARBA" id="ARBA00006328"/>
    </source>
</evidence>
<name>A0A0D2GX44_9EURO</name>
<evidence type="ECO:0000256" key="2">
    <source>
        <dbReference type="ARBA" id="ARBA00022857"/>
    </source>
</evidence>
<feature type="region of interest" description="Disordered" evidence="3">
    <location>
        <begin position="104"/>
        <end position="135"/>
    </location>
</feature>
<keyword evidence="2" id="KW-0521">NADP</keyword>
<dbReference type="InterPro" id="IPR036291">
    <property type="entry name" value="NAD(P)-bd_dom_sf"/>
</dbReference>